<name>A0A3B7LVR0_9GAMM</name>
<gene>
    <name evidence="1" type="ORF">CDG60_08735</name>
    <name evidence="2" type="ORF">QR674_05000</name>
</gene>
<dbReference type="EMBL" id="JASVDY010000001">
    <property type="protein sequence ID" value="MDV2468335.1"/>
    <property type="molecule type" value="Genomic_DNA"/>
</dbReference>
<evidence type="ECO:0000313" key="1">
    <source>
        <dbReference type="EMBL" id="AXY56648.1"/>
    </source>
</evidence>
<organism evidence="1 3">
    <name type="scientific">Acinetobacter chinensis</name>
    <dbReference type="NCBI Taxonomy" id="2004650"/>
    <lineage>
        <taxon>Bacteria</taxon>
        <taxon>Pseudomonadati</taxon>
        <taxon>Pseudomonadota</taxon>
        <taxon>Gammaproteobacteria</taxon>
        <taxon>Moraxellales</taxon>
        <taxon>Moraxellaceae</taxon>
        <taxon>Acinetobacter</taxon>
    </lineage>
</organism>
<dbReference type="Proteomes" id="UP000263753">
    <property type="component" value="Chromosome"/>
</dbReference>
<dbReference type="Pfam" id="PF08875">
    <property type="entry name" value="DUF1833"/>
    <property type="match status" value="1"/>
</dbReference>
<dbReference type="EMBL" id="CP032134">
    <property type="protein sequence ID" value="AXY56648.1"/>
    <property type="molecule type" value="Genomic_DNA"/>
</dbReference>
<reference evidence="3" key="1">
    <citation type="submission" date="2018-09" db="EMBL/GenBank/DDBJ databases">
        <title>The complete genome of Acinetobacter sp. strain WCHAc010005.</title>
        <authorList>
            <person name="Hu Y."/>
            <person name="Long H."/>
            <person name="Feng Y."/>
            <person name="Zong Z."/>
        </authorList>
    </citation>
    <scope>NUCLEOTIDE SEQUENCE [LARGE SCALE GENOMIC DNA]</scope>
    <source>
        <strain evidence="3">WCHAc010005</strain>
    </source>
</reference>
<dbReference type="Proteomes" id="UP001278188">
    <property type="component" value="Unassembled WGS sequence"/>
</dbReference>
<sequence>MAELNEFYLDASPSAVMLECIEISHSLWSQPLRYVLNHTDGVTVIHENGESAFYTFMPLQIKKGGAANDLDQSISVTVGDLGEHVPSLLKMLEDADSRERPVLIYRAYSSEDLNDPLWVINGLFVDDESSDYQGTTFRAATSKANSNGTGMRYTVDEFPSLKAFF</sequence>
<dbReference type="InterPro" id="IPR014974">
    <property type="entry name" value="DUF1833"/>
</dbReference>
<evidence type="ECO:0000313" key="3">
    <source>
        <dbReference type="Proteomes" id="UP000263753"/>
    </source>
</evidence>
<evidence type="ECO:0000313" key="2">
    <source>
        <dbReference type="EMBL" id="MDV2468335.1"/>
    </source>
</evidence>
<dbReference type="RefSeq" id="WP_087514329.1">
    <property type="nucleotide sequence ID" value="NZ_CP032134.1"/>
</dbReference>
<reference evidence="2 4" key="3">
    <citation type="submission" date="2023-06" db="EMBL/GenBank/DDBJ databases">
        <title>Genomic Analysis of Acinetobacter Strains Recovered from South Australian Aquatic Samples provides Insights into the Circulation of Antibiotic Resistance determinants in the Environment.</title>
        <authorList>
            <person name="Tobin L."/>
            <person name="Jarocki V.M."/>
            <person name="Kenyon J."/>
            <person name="Drigo B."/>
            <person name="Donner E."/>
            <person name="Djordjevic S.P."/>
            <person name="Hamidian M."/>
        </authorList>
    </citation>
    <scope>NUCLEOTIDE SEQUENCE [LARGE SCALE GENOMIC DNA]</scope>
    <source>
        <strain evidence="2 4">SAAc652</strain>
    </source>
</reference>
<protein>
    <submittedName>
        <fullName evidence="1">DUF1833 domain-containing protein</fullName>
    </submittedName>
    <submittedName>
        <fullName evidence="2">DUF1833 family protein</fullName>
    </submittedName>
</protein>
<dbReference type="AlphaFoldDB" id="A0A3B7LVR0"/>
<proteinExistence type="predicted"/>
<accession>A0A3B7LVR0</accession>
<dbReference type="KEGG" id="achi:CDG60_08735"/>
<keyword evidence="4" id="KW-1185">Reference proteome</keyword>
<reference evidence="1" key="2">
    <citation type="journal article" date="2019" name="J. Microbiol.">
        <title>Acinetobacter chinensis, a novel Acinetobacter species, carrying blaNDM-1, recovered from hospital sewage.</title>
        <authorList>
            <person name="Hu Y."/>
            <person name="Feng Y."/>
            <person name="Qin J."/>
            <person name="Zhang X."/>
            <person name="Zong Z."/>
        </authorList>
    </citation>
    <scope>NUCLEOTIDE SEQUENCE</scope>
    <source>
        <strain evidence="1">WCHAc010005</strain>
    </source>
</reference>
<evidence type="ECO:0000313" key="4">
    <source>
        <dbReference type="Proteomes" id="UP001278188"/>
    </source>
</evidence>